<accession>A0A6I4UXL7</accession>
<dbReference type="InterPro" id="IPR036895">
    <property type="entry name" value="Uracil-DNA_glycosylase-like_sf"/>
</dbReference>
<feature type="domain" description="Uracil-DNA glycosylase-like" evidence="1">
    <location>
        <begin position="8"/>
        <end position="159"/>
    </location>
</feature>
<proteinExistence type="predicted"/>
<dbReference type="Pfam" id="PF03167">
    <property type="entry name" value="UDG"/>
    <property type="match status" value="1"/>
</dbReference>
<dbReference type="SMART" id="SM00987">
    <property type="entry name" value="UreE_C"/>
    <property type="match status" value="1"/>
</dbReference>
<dbReference type="AlphaFoldDB" id="A0A6I4UXL7"/>
<keyword evidence="3" id="KW-1185">Reference proteome</keyword>
<evidence type="ECO:0000313" key="2">
    <source>
        <dbReference type="EMBL" id="MXP42519.1"/>
    </source>
</evidence>
<sequence length="163" mass="17591">MIRKSSFPPVVAPDTRVLILGSLPGERSLAEQRYYAHPRNLFWRLIGEVIGRDLEVLDYDARLAALLAARIGLWDTVASAQRSGSLDAAIREAEHNPLADLAASLPQLRAVAFNGATSARIAGVLLANSGLALLPLPSSSPAYAAMPLAEKRRLWRAIGEFLP</sequence>
<gene>
    <name evidence="2" type="ORF">GRI75_12800</name>
</gene>
<dbReference type="Proteomes" id="UP000469159">
    <property type="component" value="Unassembled WGS sequence"/>
</dbReference>
<dbReference type="OrthoDB" id="9799921at2"/>
<name>A0A6I4UXL7_9SPHN</name>
<dbReference type="EMBL" id="WTYK01000008">
    <property type="protein sequence ID" value="MXP42519.1"/>
    <property type="molecule type" value="Genomic_DNA"/>
</dbReference>
<evidence type="ECO:0000313" key="3">
    <source>
        <dbReference type="Proteomes" id="UP000469159"/>
    </source>
</evidence>
<comment type="caution">
    <text evidence="2">The sequence shown here is derived from an EMBL/GenBank/DDBJ whole genome shotgun (WGS) entry which is preliminary data.</text>
</comment>
<dbReference type="NCBIfam" id="TIGR04274">
    <property type="entry name" value="hypoxanDNAglyco"/>
    <property type="match status" value="1"/>
</dbReference>
<dbReference type="SMART" id="SM00986">
    <property type="entry name" value="UDG"/>
    <property type="match status" value="1"/>
</dbReference>
<evidence type="ECO:0000259" key="1">
    <source>
        <dbReference type="SMART" id="SM00986"/>
    </source>
</evidence>
<dbReference type="InterPro" id="IPR026353">
    <property type="entry name" value="Hypoxan-DNA_Glyclase"/>
</dbReference>
<dbReference type="SUPFAM" id="SSF52141">
    <property type="entry name" value="Uracil-DNA glycosylase-like"/>
    <property type="match status" value="1"/>
</dbReference>
<keyword evidence="2" id="KW-0326">Glycosidase</keyword>
<dbReference type="GO" id="GO:0033958">
    <property type="term" value="F:DNA-deoxyinosine glycosylase activity"/>
    <property type="evidence" value="ECO:0007669"/>
    <property type="project" value="UniProtKB-EC"/>
</dbReference>
<protein>
    <submittedName>
        <fullName evidence="2">DNA-deoxyinosine glycosylase</fullName>
        <ecNumber evidence="2">3.2.2.15</ecNumber>
    </submittedName>
</protein>
<dbReference type="RefSeq" id="WP_160747379.1">
    <property type="nucleotide sequence ID" value="NZ_WTYK01000008.1"/>
</dbReference>
<dbReference type="CDD" id="cd10032">
    <property type="entry name" value="UDG-F6_HDG"/>
    <property type="match status" value="1"/>
</dbReference>
<keyword evidence="2" id="KW-0378">Hydrolase</keyword>
<dbReference type="InterPro" id="IPR005122">
    <property type="entry name" value="Uracil-DNA_glycosylase-like"/>
</dbReference>
<dbReference type="Gene3D" id="3.40.470.10">
    <property type="entry name" value="Uracil-DNA glycosylase-like domain"/>
    <property type="match status" value="1"/>
</dbReference>
<organism evidence="2 3">
    <name type="scientific">Croceibacterium soli</name>
    <dbReference type="NCBI Taxonomy" id="1739690"/>
    <lineage>
        <taxon>Bacteria</taxon>
        <taxon>Pseudomonadati</taxon>
        <taxon>Pseudomonadota</taxon>
        <taxon>Alphaproteobacteria</taxon>
        <taxon>Sphingomonadales</taxon>
        <taxon>Erythrobacteraceae</taxon>
        <taxon>Croceibacterium</taxon>
    </lineage>
</organism>
<reference evidence="2 3" key="1">
    <citation type="submission" date="2019-12" db="EMBL/GenBank/DDBJ databases">
        <title>Genomic-based taxomic classification of the family Erythrobacteraceae.</title>
        <authorList>
            <person name="Xu L."/>
        </authorList>
    </citation>
    <scope>NUCLEOTIDE SEQUENCE [LARGE SCALE GENOMIC DNA]</scope>
    <source>
        <strain evidence="2 3">MCCC 1K02066</strain>
    </source>
</reference>
<dbReference type="EC" id="3.2.2.15" evidence="2"/>